<gene>
    <name evidence="1" type="ORF">AJ78_06144</name>
</gene>
<proteinExistence type="predicted"/>
<sequence length="175" mass="20461">ITSKADDRTAKILNAIATILVSRPRGGVFAVGARIIHSEKLQKGSVQLFLAGNDNILNEMKQYLEDVWQIMQKMADKNRKKLPRNSCMRRKDYFEVTPPKNNNAHVTELSANYLKLMQRVYIHRRAKFLQRLNKLYSALQKFMNVFADHVMPHLENNHDNYELLDVIVYMQDEIE</sequence>
<dbReference type="OrthoDB" id="4186169at2759"/>
<dbReference type="VEuPathDB" id="FungiDB:AJ78_06144"/>
<dbReference type="AlphaFoldDB" id="A0A1J9PBR2"/>
<dbReference type="Proteomes" id="UP000182235">
    <property type="component" value="Unassembled WGS sequence"/>
</dbReference>
<evidence type="ECO:0000313" key="2">
    <source>
        <dbReference type="Proteomes" id="UP000182235"/>
    </source>
</evidence>
<protein>
    <submittedName>
        <fullName evidence="1">Uncharacterized protein</fullName>
    </submittedName>
</protein>
<keyword evidence="2" id="KW-1185">Reference proteome</keyword>
<comment type="caution">
    <text evidence="1">The sequence shown here is derived from an EMBL/GenBank/DDBJ whole genome shotgun (WGS) entry which is preliminary data.</text>
</comment>
<organism evidence="1 2">
    <name type="scientific">Emergomyces pasteurianus Ep9510</name>
    <dbReference type="NCBI Taxonomy" id="1447872"/>
    <lineage>
        <taxon>Eukaryota</taxon>
        <taxon>Fungi</taxon>
        <taxon>Dikarya</taxon>
        <taxon>Ascomycota</taxon>
        <taxon>Pezizomycotina</taxon>
        <taxon>Eurotiomycetes</taxon>
        <taxon>Eurotiomycetidae</taxon>
        <taxon>Onygenales</taxon>
        <taxon>Ajellomycetaceae</taxon>
        <taxon>Emergomyces</taxon>
    </lineage>
</organism>
<evidence type="ECO:0000313" key="1">
    <source>
        <dbReference type="EMBL" id="OJD13410.1"/>
    </source>
</evidence>
<accession>A0A1J9PBR2</accession>
<dbReference type="EMBL" id="LGRN01000303">
    <property type="protein sequence ID" value="OJD13410.1"/>
    <property type="molecule type" value="Genomic_DNA"/>
</dbReference>
<reference evidence="1 2" key="1">
    <citation type="submission" date="2015-07" db="EMBL/GenBank/DDBJ databases">
        <title>Emmonsia species relationships and genome sequence.</title>
        <authorList>
            <consortium name="The Broad Institute Genomics Platform"/>
            <person name="Cuomo C.A."/>
            <person name="Munoz J.F."/>
            <person name="Imamovic A."/>
            <person name="Priest M.E."/>
            <person name="Young S."/>
            <person name="Clay O.K."/>
            <person name="McEwen J.G."/>
        </authorList>
    </citation>
    <scope>NUCLEOTIDE SEQUENCE [LARGE SCALE GENOMIC DNA]</scope>
    <source>
        <strain evidence="1 2">UAMH 9510</strain>
    </source>
</reference>
<feature type="non-terminal residue" evidence="1">
    <location>
        <position position="1"/>
    </location>
</feature>
<name>A0A1J9PBR2_9EURO</name>